<feature type="transmembrane region" description="Helical" evidence="8">
    <location>
        <begin position="73"/>
        <end position="95"/>
    </location>
</feature>
<dbReference type="PANTHER" id="PTHR30269">
    <property type="entry name" value="TRANSMEMBRANE PROTEIN YFCA"/>
    <property type="match status" value="1"/>
</dbReference>
<comment type="similarity">
    <text evidence="2 8">Belongs to the 4-toluene sulfonate uptake permease (TSUP) (TC 2.A.102) family.</text>
</comment>
<evidence type="ECO:0000256" key="1">
    <source>
        <dbReference type="ARBA" id="ARBA00004651"/>
    </source>
</evidence>
<evidence type="ECO:0000256" key="2">
    <source>
        <dbReference type="ARBA" id="ARBA00009142"/>
    </source>
</evidence>
<keyword evidence="5 8" id="KW-0812">Transmembrane</keyword>
<comment type="subcellular location">
    <subcellularLocation>
        <location evidence="1 8">Cell membrane</location>
        <topology evidence="1 8">Multi-pass membrane protein</topology>
    </subcellularLocation>
</comment>
<keyword evidence="3" id="KW-0813">Transport</keyword>
<keyword evidence="10" id="KW-1185">Reference proteome</keyword>
<dbReference type="EMBL" id="QGGW01000008">
    <property type="protein sequence ID" value="PWK59312.1"/>
    <property type="molecule type" value="Genomic_DNA"/>
</dbReference>
<accession>A0A316GF50</accession>
<evidence type="ECO:0000313" key="10">
    <source>
        <dbReference type="Proteomes" id="UP000245708"/>
    </source>
</evidence>
<feature type="transmembrane region" description="Helical" evidence="8">
    <location>
        <begin position="101"/>
        <end position="122"/>
    </location>
</feature>
<dbReference type="InterPro" id="IPR002781">
    <property type="entry name" value="TM_pro_TauE-like"/>
</dbReference>
<protein>
    <recommendedName>
        <fullName evidence="8">Probable membrane transporter protein</fullName>
    </recommendedName>
</protein>
<sequence>MLEGWVFALAALGAFLAGLSKGGFGGSLGFAGAAILAMVVEPGVALALMLPVLMAIDVAAVRAFWGQWHAPSAGAILTGAVPGLALGAALFFVVSADGIRILIGVLAVGFPLFRLALARGWIAPRPQGFDRRKGWIAGAGVGFTSFVAHAGGPPFAVFMLGQGGIGKTQYHATSVIVFWVVNALKAAIYTMMGLFTLSLLGWSAALIPFALIGAFVGVRAHKVIPERLFFAVAYTALVLTGLKLLWDGLT</sequence>
<dbReference type="Pfam" id="PF01925">
    <property type="entry name" value="TauE"/>
    <property type="match status" value="1"/>
</dbReference>
<organism evidence="9 10">
    <name type="scientific">Roseicyclus mahoneyensis</name>
    <dbReference type="NCBI Taxonomy" id="164332"/>
    <lineage>
        <taxon>Bacteria</taxon>
        <taxon>Pseudomonadati</taxon>
        <taxon>Pseudomonadota</taxon>
        <taxon>Alphaproteobacteria</taxon>
        <taxon>Rhodobacterales</taxon>
        <taxon>Roseobacteraceae</taxon>
        <taxon>Roseicyclus</taxon>
    </lineage>
</organism>
<feature type="transmembrane region" description="Helical" evidence="8">
    <location>
        <begin position="35"/>
        <end position="61"/>
    </location>
</feature>
<keyword evidence="7 8" id="KW-0472">Membrane</keyword>
<keyword evidence="4 8" id="KW-1003">Cell membrane</keyword>
<gene>
    <name evidence="9" type="ORF">C7455_10880</name>
</gene>
<evidence type="ECO:0000256" key="7">
    <source>
        <dbReference type="ARBA" id="ARBA00023136"/>
    </source>
</evidence>
<feature type="transmembrane region" description="Helical" evidence="8">
    <location>
        <begin position="187"/>
        <end position="216"/>
    </location>
</feature>
<dbReference type="AlphaFoldDB" id="A0A316GF50"/>
<name>A0A316GF50_9RHOB</name>
<evidence type="ECO:0000256" key="5">
    <source>
        <dbReference type="ARBA" id="ARBA00022692"/>
    </source>
</evidence>
<dbReference type="RefSeq" id="WP_109669678.1">
    <property type="nucleotide sequence ID" value="NZ_QGGW01000008.1"/>
</dbReference>
<evidence type="ECO:0000256" key="6">
    <source>
        <dbReference type="ARBA" id="ARBA00022989"/>
    </source>
</evidence>
<keyword evidence="6 8" id="KW-1133">Transmembrane helix</keyword>
<evidence type="ECO:0000256" key="3">
    <source>
        <dbReference type="ARBA" id="ARBA00022448"/>
    </source>
</evidence>
<dbReference type="InterPro" id="IPR052017">
    <property type="entry name" value="TSUP"/>
</dbReference>
<feature type="transmembrane region" description="Helical" evidence="8">
    <location>
        <begin position="228"/>
        <end position="246"/>
    </location>
</feature>
<proteinExistence type="inferred from homology"/>
<dbReference type="GO" id="GO:0005886">
    <property type="term" value="C:plasma membrane"/>
    <property type="evidence" value="ECO:0007669"/>
    <property type="project" value="UniProtKB-SubCell"/>
</dbReference>
<comment type="caution">
    <text evidence="9">The sequence shown here is derived from an EMBL/GenBank/DDBJ whole genome shotgun (WGS) entry which is preliminary data.</text>
</comment>
<evidence type="ECO:0000256" key="8">
    <source>
        <dbReference type="RuleBase" id="RU363041"/>
    </source>
</evidence>
<evidence type="ECO:0000256" key="4">
    <source>
        <dbReference type="ARBA" id="ARBA00022475"/>
    </source>
</evidence>
<dbReference type="Proteomes" id="UP000245708">
    <property type="component" value="Unassembled WGS sequence"/>
</dbReference>
<evidence type="ECO:0000313" key="9">
    <source>
        <dbReference type="EMBL" id="PWK59312.1"/>
    </source>
</evidence>
<dbReference type="PANTHER" id="PTHR30269:SF37">
    <property type="entry name" value="MEMBRANE TRANSPORTER PROTEIN"/>
    <property type="match status" value="1"/>
</dbReference>
<dbReference type="OrthoDB" id="7028171at2"/>
<feature type="transmembrane region" description="Helical" evidence="8">
    <location>
        <begin position="134"/>
        <end position="152"/>
    </location>
</feature>
<reference evidence="9 10" key="1">
    <citation type="submission" date="2018-05" db="EMBL/GenBank/DDBJ databases">
        <title>Genomic Encyclopedia of Type Strains, Phase IV (KMG-IV): sequencing the most valuable type-strain genomes for metagenomic binning, comparative biology and taxonomic classification.</title>
        <authorList>
            <person name="Goeker M."/>
        </authorList>
    </citation>
    <scope>NUCLEOTIDE SEQUENCE [LARGE SCALE GENOMIC DNA]</scope>
    <source>
        <strain evidence="9 10">DSM 16097</strain>
    </source>
</reference>